<dbReference type="EMBL" id="AYXG01000076">
    <property type="protein sequence ID" value="EWC62548.1"/>
    <property type="molecule type" value="Genomic_DNA"/>
</dbReference>
<name>W7IQ74_9PSEU</name>
<evidence type="ECO:0000256" key="2">
    <source>
        <dbReference type="ARBA" id="ARBA00023125"/>
    </source>
</evidence>
<dbReference type="InterPro" id="IPR000595">
    <property type="entry name" value="cNMP-bd_dom"/>
</dbReference>
<dbReference type="CDD" id="cd00038">
    <property type="entry name" value="CAP_ED"/>
    <property type="match status" value="1"/>
</dbReference>
<dbReference type="SUPFAM" id="SSF46785">
    <property type="entry name" value="Winged helix' DNA-binding domain"/>
    <property type="match status" value="1"/>
</dbReference>
<dbReference type="InterPro" id="IPR036390">
    <property type="entry name" value="WH_DNA-bd_sf"/>
</dbReference>
<evidence type="ECO:0000259" key="4">
    <source>
        <dbReference type="PROSITE" id="PS50042"/>
    </source>
</evidence>
<dbReference type="Gene3D" id="1.10.10.10">
    <property type="entry name" value="Winged helix-like DNA-binding domain superfamily/Winged helix DNA-binding domain"/>
    <property type="match status" value="1"/>
</dbReference>
<keyword evidence="6" id="KW-1185">Reference proteome</keyword>
<keyword evidence="1" id="KW-0805">Transcription regulation</keyword>
<dbReference type="InterPro" id="IPR050397">
    <property type="entry name" value="Env_Response_Regulators"/>
</dbReference>
<evidence type="ECO:0000256" key="3">
    <source>
        <dbReference type="ARBA" id="ARBA00023163"/>
    </source>
</evidence>
<dbReference type="InterPro" id="IPR014710">
    <property type="entry name" value="RmlC-like_jellyroll"/>
</dbReference>
<dbReference type="Pfam" id="PF00027">
    <property type="entry name" value="cNMP_binding"/>
    <property type="match status" value="1"/>
</dbReference>
<dbReference type="InterPro" id="IPR018490">
    <property type="entry name" value="cNMP-bd_dom_sf"/>
</dbReference>
<sequence>MSARTREALLGAGSPMAFPVKGVLFRHAERGDSAYLLLAGSVKVFVDSRGGAQIPLGTATEGDLVGETAVLAEGGRRSASVQATTGVEARVLSRAVLRELVVAHPDFAISLHQMTARRLAFANRRRVDATMKDPGVRMGRLLLDTARRPAPGEDPAVALTQHELGFMAMMTPRTAEKVLTEFAERGAIVKEYGCVRIVRLDILRTISDLG</sequence>
<accession>W7IQ74</accession>
<evidence type="ECO:0000313" key="6">
    <source>
        <dbReference type="Proteomes" id="UP000019277"/>
    </source>
</evidence>
<dbReference type="SUPFAM" id="SSF51206">
    <property type="entry name" value="cAMP-binding domain-like"/>
    <property type="match status" value="1"/>
</dbReference>
<evidence type="ECO:0000256" key="1">
    <source>
        <dbReference type="ARBA" id="ARBA00023015"/>
    </source>
</evidence>
<dbReference type="GO" id="GO:0003677">
    <property type="term" value="F:DNA binding"/>
    <property type="evidence" value="ECO:0007669"/>
    <property type="project" value="UniProtKB-KW"/>
</dbReference>
<gene>
    <name evidence="5" type="ORF">UO65_2138</name>
</gene>
<comment type="caution">
    <text evidence="5">The sequence shown here is derived from an EMBL/GenBank/DDBJ whole genome shotgun (WGS) entry which is preliminary data.</text>
</comment>
<dbReference type="Pfam" id="PF13545">
    <property type="entry name" value="HTH_Crp_2"/>
    <property type="match status" value="1"/>
</dbReference>
<dbReference type="PANTHER" id="PTHR24567">
    <property type="entry name" value="CRP FAMILY TRANSCRIPTIONAL REGULATORY PROTEIN"/>
    <property type="match status" value="1"/>
</dbReference>
<keyword evidence="2" id="KW-0238">DNA-binding</keyword>
<dbReference type="Proteomes" id="UP000019277">
    <property type="component" value="Unassembled WGS sequence"/>
</dbReference>
<dbReference type="Gene3D" id="2.60.120.10">
    <property type="entry name" value="Jelly Rolls"/>
    <property type="match status" value="1"/>
</dbReference>
<dbReference type="InterPro" id="IPR018488">
    <property type="entry name" value="cNMP-bd_CS"/>
</dbReference>
<evidence type="ECO:0000313" key="5">
    <source>
        <dbReference type="EMBL" id="EWC62548.1"/>
    </source>
</evidence>
<dbReference type="eggNOG" id="COG0664">
    <property type="taxonomic scope" value="Bacteria"/>
</dbReference>
<dbReference type="InterPro" id="IPR012318">
    <property type="entry name" value="HTH_CRP"/>
</dbReference>
<dbReference type="PROSITE" id="PS50042">
    <property type="entry name" value="CNMP_BINDING_3"/>
    <property type="match status" value="1"/>
</dbReference>
<reference evidence="5 6" key="1">
    <citation type="journal article" date="2014" name="Genome Announc.">
        <title>Draft Genome Sequence of the Antitrypanosomally Active Sponge-Associated Bacterium Actinokineospora sp. Strain EG49.</title>
        <authorList>
            <person name="Harjes J."/>
            <person name="Ryu T."/>
            <person name="Abdelmohsen U.R."/>
            <person name="Moitinho-Silva L."/>
            <person name="Horn H."/>
            <person name="Ravasi T."/>
            <person name="Hentschel U."/>
        </authorList>
    </citation>
    <scope>NUCLEOTIDE SEQUENCE [LARGE SCALE GENOMIC DNA]</scope>
    <source>
        <strain evidence="5 6">EG49</strain>
    </source>
</reference>
<dbReference type="GO" id="GO:0003700">
    <property type="term" value="F:DNA-binding transcription factor activity"/>
    <property type="evidence" value="ECO:0007669"/>
    <property type="project" value="TreeGrafter"/>
</dbReference>
<organism evidence="5 6">
    <name type="scientific">Actinokineospora spheciospongiae</name>
    <dbReference type="NCBI Taxonomy" id="909613"/>
    <lineage>
        <taxon>Bacteria</taxon>
        <taxon>Bacillati</taxon>
        <taxon>Actinomycetota</taxon>
        <taxon>Actinomycetes</taxon>
        <taxon>Pseudonocardiales</taxon>
        <taxon>Pseudonocardiaceae</taxon>
        <taxon>Actinokineospora</taxon>
    </lineage>
</organism>
<dbReference type="OrthoDB" id="41390at2"/>
<dbReference type="SMART" id="SM00100">
    <property type="entry name" value="cNMP"/>
    <property type="match status" value="1"/>
</dbReference>
<proteinExistence type="predicted"/>
<keyword evidence="3" id="KW-0804">Transcription</keyword>
<dbReference type="STRING" id="909613.UO65_2138"/>
<dbReference type="InterPro" id="IPR036388">
    <property type="entry name" value="WH-like_DNA-bd_sf"/>
</dbReference>
<dbReference type="GO" id="GO:0005829">
    <property type="term" value="C:cytosol"/>
    <property type="evidence" value="ECO:0007669"/>
    <property type="project" value="TreeGrafter"/>
</dbReference>
<feature type="domain" description="Cyclic nucleotide-binding" evidence="4">
    <location>
        <begin position="1"/>
        <end position="118"/>
    </location>
</feature>
<dbReference type="PANTHER" id="PTHR24567:SF74">
    <property type="entry name" value="HTH-TYPE TRANSCRIPTIONAL REGULATOR ARCR"/>
    <property type="match status" value="1"/>
</dbReference>
<dbReference type="RefSeq" id="WP_035281149.1">
    <property type="nucleotide sequence ID" value="NZ_AYXG01000076.1"/>
</dbReference>
<dbReference type="PROSITE" id="PS00889">
    <property type="entry name" value="CNMP_BINDING_2"/>
    <property type="match status" value="1"/>
</dbReference>
<protein>
    <submittedName>
        <fullName evidence="5">cAMP-binding protein</fullName>
    </submittedName>
</protein>
<dbReference type="AlphaFoldDB" id="W7IQ74"/>